<dbReference type="AlphaFoldDB" id="A0A166UV86"/>
<accession>A0A166UV86</accession>
<name>A0A166UV86_9AGAM</name>
<evidence type="ECO:0000256" key="1">
    <source>
        <dbReference type="SAM" id="MobiDB-lite"/>
    </source>
</evidence>
<sequence length="107" mass="11881">MATKNRKDMARKQAVEDAVVVDAIVDLAPGKQKRAMKIKHKSASLVWDFFPRASFLCSLPVTVFLLSSSPLMYELVLPRAYPTDYGAQPLSSRSTHTQLALTRTSRG</sequence>
<protein>
    <submittedName>
        <fullName evidence="2">Uncharacterized protein</fullName>
    </submittedName>
</protein>
<evidence type="ECO:0000313" key="3">
    <source>
        <dbReference type="Proteomes" id="UP000076532"/>
    </source>
</evidence>
<keyword evidence="3" id="KW-1185">Reference proteome</keyword>
<feature type="region of interest" description="Disordered" evidence="1">
    <location>
        <begin position="85"/>
        <end position="107"/>
    </location>
</feature>
<gene>
    <name evidence="2" type="ORF">FIBSPDRAFT_944646</name>
</gene>
<dbReference type="EMBL" id="KV417487">
    <property type="protein sequence ID" value="KZP32071.1"/>
    <property type="molecule type" value="Genomic_DNA"/>
</dbReference>
<dbReference type="Proteomes" id="UP000076532">
    <property type="component" value="Unassembled WGS sequence"/>
</dbReference>
<organism evidence="2 3">
    <name type="scientific">Athelia psychrophila</name>
    <dbReference type="NCBI Taxonomy" id="1759441"/>
    <lineage>
        <taxon>Eukaryota</taxon>
        <taxon>Fungi</taxon>
        <taxon>Dikarya</taxon>
        <taxon>Basidiomycota</taxon>
        <taxon>Agaricomycotina</taxon>
        <taxon>Agaricomycetes</taxon>
        <taxon>Agaricomycetidae</taxon>
        <taxon>Atheliales</taxon>
        <taxon>Atheliaceae</taxon>
        <taxon>Athelia</taxon>
    </lineage>
</organism>
<feature type="compositionally biased region" description="Polar residues" evidence="1">
    <location>
        <begin position="89"/>
        <end position="107"/>
    </location>
</feature>
<evidence type="ECO:0000313" key="2">
    <source>
        <dbReference type="EMBL" id="KZP32071.1"/>
    </source>
</evidence>
<reference evidence="2 3" key="1">
    <citation type="journal article" date="2016" name="Mol. Biol. Evol.">
        <title>Comparative Genomics of Early-Diverging Mushroom-Forming Fungi Provides Insights into the Origins of Lignocellulose Decay Capabilities.</title>
        <authorList>
            <person name="Nagy L.G."/>
            <person name="Riley R."/>
            <person name="Tritt A."/>
            <person name="Adam C."/>
            <person name="Daum C."/>
            <person name="Floudas D."/>
            <person name="Sun H."/>
            <person name="Yadav J.S."/>
            <person name="Pangilinan J."/>
            <person name="Larsson K.H."/>
            <person name="Matsuura K."/>
            <person name="Barry K."/>
            <person name="Labutti K."/>
            <person name="Kuo R."/>
            <person name="Ohm R.A."/>
            <person name="Bhattacharya S.S."/>
            <person name="Shirouzu T."/>
            <person name="Yoshinaga Y."/>
            <person name="Martin F.M."/>
            <person name="Grigoriev I.V."/>
            <person name="Hibbett D.S."/>
        </authorList>
    </citation>
    <scope>NUCLEOTIDE SEQUENCE [LARGE SCALE GENOMIC DNA]</scope>
    <source>
        <strain evidence="2 3">CBS 109695</strain>
    </source>
</reference>
<proteinExistence type="predicted"/>